<keyword evidence="5" id="KW-0249">Electron transport</keyword>
<dbReference type="InterPro" id="IPR009051">
    <property type="entry name" value="Helical_ferredxn"/>
</dbReference>
<gene>
    <name evidence="9" type="ORF">DPPLL_22960</name>
</gene>
<dbReference type="Proteomes" id="UP000830055">
    <property type="component" value="Chromosome"/>
</dbReference>
<organism evidence="9 10">
    <name type="scientific">Desulfofustis limnaeus</name>
    <dbReference type="NCBI Taxonomy" id="2740163"/>
    <lineage>
        <taxon>Bacteria</taxon>
        <taxon>Pseudomonadati</taxon>
        <taxon>Thermodesulfobacteriota</taxon>
        <taxon>Desulfobulbia</taxon>
        <taxon>Desulfobulbales</taxon>
        <taxon>Desulfocapsaceae</taxon>
        <taxon>Desulfofustis</taxon>
    </lineage>
</organism>
<dbReference type="Gene3D" id="1.10.1060.10">
    <property type="entry name" value="Alpha-helical ferredoxin"/>
    <property type="match status" value="1"/>
</dbReference>
<name>A0ABN6M4V5_9BACT</name>
<evidence type="ECO:0000256" key="4">
    <source>
        <dbReference type="ARBA" id="ARBA00022737"/>
    </source>
</evidence>
<dbReference type="InterPro" id="IPR037171">
    <property type="entry name" value="NagB/RpiA_transferase-like"/>
</dbReference>
<feature type="domain" description="4Fe-4S ferredoxin-type" evidence="8">
    <location>
        <begin position="304"/>
        <end position="335"/>
    </location>
</feature>
<dbReference type="InterPro" id="IPR017896">
    <property type="entry name" value="4Fe4S_Fe-S-bd"/>
</dbReference>
<evidence type="ECO:0000256" key="3">
    <source>
        <dbReference type="ARBA" id="ARBA00022723"/>
    </source>
</evidence>
<dbReference type="InterPro" id="IPR004017">
    <property type="entry name" value="Cys_rich_dom"/>
</dbReference>
<evidence type="ECO:0000313" key="9">
    <source>
        <dbReference type="EMBL" id="BDD87931.1"/>
    </source>
</evidence>
<dbReference type="PROSITE" id="PS00198">
    <property type="entry name" value="4FE4S_FER_1"/>
    <property type="match status" value="2"/>
</dbReference>
<dbReference type="EMBL" id="AP025516">
    <property type="protein sequence ID" value="BDD87931.1"/>
    <property type="molecule type" value="Genomic_DNA"/>
</dbReference>
<dbReference type="InterPro" id="IPR017900">
    <property type="entry name" value="4Fe4S_Fe_S_CS"/>
</dbReference>
<dbReference type="Pfam" id="PF13183">
    <property type="entry name" value="Fer4_8"/>
    <property type="match status" value="1"/>
</dbReference>
<evidence type="ECO:0000256" key="2">
    <source>
        <dbReference type="ARBA" id="ARBA00022485"/>
    </source>
</evidence>
<evidence type="ECO:0000256" key="5">
    <source>
        <dbReference type="ARBA" id="ARBA00022982"/>
    </source>
</evidence>
<dbReference type="RefSeq" id="WP_284151332.1">
    <property type="nucleotide sequence ID" value="NZ_AP025516.1"/>
</dbReference>
<keyword evidence="6" id="KW-0408">Iron</keyword>
<dbReference type="PANTHER" id="PTHR47153">
    <property type="entry name" value="LACTATE UTILIZATION PROTEIN B"/>
    <property type="match status" value="1"/>
</dbReference>
<feature type="domain" description="4Fe-4S ferredoxin-type" evidence="8">
    <location>
        <begin position="354"/>
        <end position="386"/>
    </location>
</feature>
<evidence type="ECO:0000259" key="8">
    <source>
        <dbReference type="PROSITE" id="PS51379"/>
    </source>
</evidence>
<accession>A0ABN6M4V5</accession>
<dbReference type="InterPro" id="IPR004452">
    <property type="entry name" value="LutB/LldF"/>
</dbReference>
<evidence type="ECO:0000313" key="10">
    <source>
        <dbReference type="Proteomes" id="UP000830055"/>
    </source>
</evidence>
<dbReference type="PANTHER" id="PTHR47153:SF2">
    <property type="entry name" value="LACTATE UTILIZATION PROTEIN B"/>
    <property type="match status" value="1"/>
</dbReference>
<evidence type="ECO:0000256" key="7">
    <source>
        <dbReference type="ARBA" id="ARBA00023014"/>
    </source>
</evidence>
<dbReference type="InterPro" id="IPR024185">
    <property type="entry name" value="FTHF_cligase-like_sf"/>
</dbReference>
<dbReference type="Pfam" id="PF02589">
    <property type="entry name" value="LUD_dom"/>
    <property type="match status" value="1"/>
</dbReference>
<sequence length="707" mass="76841">MATDRYPRLYHKIEAALQDRTKSDLLRGCMKRGRDTRAAALEALPGGASFRDDVRAAKERCIENLPRLKQQFIERARQRGAIVHEAATGAEAIAYCLDLARRRGARTIAKSKSLTTEEIDLNHPLIEAGVEVVETDLGELIIQLAGEKPFHLVFPSIHKMAPDVAEIFSRVTGTEVPNDIPAIMKVVRQYLRPIFLNADIGLTGANVGIAETGGICIETNEGNARLVSSLGSCHICLIGMEKIVETVEDALLMILAHPVSASGQLPTNYVTWMHGRSPLGEGPTGDDRESHIIILDNGRSAMRDDPEMREALYCIRCGACMNICPTYGVVGGHTFGHIYPGPMGICWTAGVHGLEVAGDFAQLCISCGLCKEICPAQINMPQMIAEIKHRDAAATGHLLVNRVMMGADRAARLGSATAPLANLALASRPIRQLLEKTIGLAAERRLPPFAFSTFMNRFAKRVSRVATPRRTVVFFVDVYANHNNPDLGLAAVDALEALGCAVIVPNQDVSGYPYIAYGGMDQARRIARSNSDKLAPWVRKGYEVVAIEPTATYALAVSYPNLLRGDENARLLADHTHELFEFLIEQEDETGFHPPADLFAGRRFGFHCACHQRPLGGGSGAIKWLRRRGAQVELIETGTCCGMGGTFGLKGGLLGYDLSRAVGQPLFDLFVNSGVEAIVTESSVCSIQLAEGTAMKVYHPLELLTLR</sequence>
<dbReference type="Gene3D" id="3.40.50.10420">
    <property type="entry name" value="NagB/RpiA/CoA transferase-like"/>
    <property type="match status" value="1"/>
</dbReference>
<dbReference type="Pfam" id="PF02754">
    <property type="entry name" value="CCG"/>
    <property type="match status" value="1"/>
</dbReference>
<dbReference type="SUPFAM" id="SSF46548">
    <property type="entry name" value="alpha-helical ferredoxin"/>
    <property type="match status" value="1"/>
</dbReference>
<dbReference type="SUPFAM" id="SSF100950">
    <property type="entry name" value="NagB/RpiA/CoA transferase-like"/>
    <property type="match status" value="1"/>
</dbReference>
<evidence type="ECO:0000256" key="6">
    <source>
        <dbReference type="ARBA" id="ARBA00023004"/>
    </source>
</evidence>
<evidence type="ECO:0000256" key="1">
    <source>
        <dbReference type="ARBA" id="ARBA00022448"/>
    </source>
</evidence>
<reference evidence="9 10" key="1">
    <citation type="submission" date="2022-01" db="EMBL/GenBank/DDBJ databases">
        <title>Desulfofustis limnae sp. nov., a novel mesophilic sulfate-reducing bacterium isolated from marsh soil.</title>
        <authorList>
            <person name="Watanabe M."/>
            <person name="Takahashi A."/>
            <person name="Kojima H."/>
            <person name="Fukui M."/>
        </authorList>
    </citation>
    <scope>NUCLEOTIDE SEQUENCE [LARGE SCALE GENOMIC DNA]</scope>
    <source>
        <strain evidence="9 10">PPLL</strain>
    </source>
</reference>
<keyword evidence="1" id="KW-0813">Transport</keyword>
<keyword evidence="7" id="KW-0411">Iron-sulfur</keyword>
<keyword evidence="10" id="KW-1185">Reference proteome</keyword>
<keyword evidence="3" id="KW-0479">Metal-binding</keyword>
<protein>
    <recommendedName>
        <fullName evidence="8">4Fe-4S ferredoxin-type domain-containing protein</fullName>
    </recommendedName>
</protein>
<dbReference type="InterPro" id="IPR003741">
    <property type="entry name" value="LUD_dom"/>
</dbReference>
<proteinExistence type="predicted"/>
<keyword evidence="4" id="KW-0677">Repeat</keyword>
<keyword evidence="2" id="KW-0004">4Fe-4S</keyword>
<dbReference type="PROSITE" id="PS51379">
    <property type="entry name" value="4FE4S_FER_2"/>
    <property type="match status" value="2"/>
</dbReference>